<dbReference type="UniPathway" id="UPA00035">
    <property type="reaction ID" value="UER00042"/>
</dbReference>
<evidence type="ECO:0000256" key="3">
    <source>
        <dbReference type="ARBA" id="ARBA00012572"/>
    </source>
</evidence>
<evidence type="ECO:0000256" key="7">
    <source>
        <dbReference type="ARBA" id="ARBA00023235"/>
    </source>
</evidence>
<feature type="signal peptide" evidence="8">
    <location>
        <begin position="1"/>
        <end position="23"/>
    </location>
</feature>
<keyword evidence="4" id="KW-0028">Amino-acid biosynthesis</keyword>
<name>A0A8J5YGW1_9ROSI</name>
<comment type="similarity">
    <text evidence="2">Belongs to the TrpF family.</text>
</comment>
<dbReference type="EMBL" id="JAHUZN010000010">
    <property type="protein sequence ID" value="KAG8479986.1"/>
    <property type="molecule type" value="Genomic_DNA"/>
</dbReference>
<dbReference type="Proteomes" id="UP000701853">
    <property type="component" value="Chromosome 10"/>
</dbReference>
<evidence type="ECO:0000256" key="1">
    <source>
        <dbReference type="ARBA" id="ARBA00004664"/>
    </source>
</evidence>
<keyword evidence="5" id="KW-0822">Tryptophan biosynthesis</keyword>
<dbReference type="InterPro" id="IPR044643">
    <property type="entry name" value="TrpF_fam"/>
</dbReference>
<dbReference type="InterPro" id="IPR013785">
    <property type="entry name" value="Aldolase_TIM"/>
</dbReference>
<dbReference type="Gene3D" id="3.20.20.70">
    <property type="entry name" value="Aldolase class I"/>
    <property type="match status" value="1"/>
</dbReference>
<evidence type="ECO:0000259" key="9">
    <source>
        <dbReference type="Pfam" id="PF00697"/>
    </source>
</evidence>
<comment type="pathway">
    <text evidence="1">Amino-acid biosynthesis; L-tryptophan biosynthesis; L-tryptophan from chorismate: step 3/5.</text>
</comment>
<dbReference type="GO" id="GO:0000162">
    <property type="term" value="P:L-tryptophan biosynthetic process"/>
    <property type="evidence" value="ECO:0007669"/>
    <property type="project" value="UniProtKB-UniPathway"/>
</dbReference>
<comment type="caution">
    <text evidence="10">The sequence shown here is derived from an EMBL/GenBank/DDBJ whole genome shotgun (WGS) entry which is preliminary data.</text>
</comment>
<dbReference type="GO" id="GO:0004640">
    <property type="term" value="F:phosphoribosylanthranilate isomerase activity"/>
    <property type="evidence" value="ECO:0007669"/>
    <property type="project" value="UniProtKB-EC"/>
</dbReference>
<reference evidence="10 11" key="1">
    <citation type="journal article" date="2021" name="bioRxiv">
        <title>The Gossypium anomalum genome as a resource for cotton improvement and evolutionary analysis of hybrid incompatibility.</title>
        <authorList>
            <person name="Grover C.E."/>
            <person name="Yuan D."/>
            <person name="Arick M.A."/>
            <person name="Miller E.R."/>
            <person name="Hu G."/>
            <person name="Peterson D.G."/>
            <person name="Wendel J.F."/>
            <person name="Udall J.A."/>
        </authorList>
    </citation>
    <scope>NUCLEOTIDE SEQUENCE [LARGE SCALE GENOMIC DNA]</scope>
    <source>
        <strain evidence="10">JFW-Udall</strain>
        <tissue evidence="10">Leaf</tissue>
    </source>
</reference>
<feature type="domain" description="N-(5'phosphoribosyl) anthranilate isomerase (PRAI)" evidence="9">
    <location>
        <begin position="74"/>
        <end position="224"/>
    </location>
</feature>
<keyword evidence="7" id="KW-0413">Isomerase</keyword>
<accession>A0A8J5YGW1</accession>
<dbReference type="SUPFAM" id="SSF51366">
    <property type="entry name" value="Ribulose-phoshate binding barrel"/>
    <property type="match status" value="1"/>
</dbReference>
<dbReference type="InterPro" id="IPR011060">
    <property type="entry name" value="RibuloseP-bd_barrel"/>
</dbReference>
<evidence type="ECO:0000256" key="4">
    <source>
        <dbReference type="ARBA" id="ARBA00022605"/>
    </source>
</evidence>
<evidence type="ECO:0000256" key="6">
    <source>
        <dbReference type="ARBA" id="ARBA00023141"/>
    </source>
</evidence>
<gene>
    <name evidence="10" type="ORF">CXB51_024995</name>
</gene>
<dbReference type="AlphaFoldDB" id="A0A8J5YGW1"/>
<evidence type="ECO:0000313" key="11">
    <source>
        <dbReference type="Proteomes" id="UP000701853"/>
    </source>
</evidence>
<dbReference type="InterPro" id="IPR001240">
    <property type="entry name" value="PRAI_dom"/>
</dbReference>
<evidence type="ECO:0000256" key="2">
    <source>
        <dbReference type="ARBA" id="ARBA00007571"/>
    </source>
</evidence>
<dbReference type="OrthoDB" id="524799at2759"/>
<evidence type="ECO:0000256" key="8">
    <source>
        <dbReference type="SAM" id="SignalP"/>
    </source>
</evidence>
<evidence type="ECO:0000256" key="5">
    <source>
        <dbReference type="ARBA" id="ARBA00022822"/>
    </source>
</evidence>
<dbReference type="EC" id="5.3.1.24" evidence="3"/>
<dbReference type="PANTHER" id="PTHR42894:SF1">
    <property type="entry name" value="N-(5'-PHOSPHORIBOSYL)ANTHRANILATE ISOMERASE"/>
    <property type="match status" value="1"/>
</dbReference>
<organism evidence="10 11">
    <name type="scientific">Gossypium anomalum</name>
    <dbReference type="NCBI Taxonomy" id="47600"/>
    <lineage>
        <taxon>Eukaryota</taxon>
        <taxon>Viridiplantae</taxon>
        <taxon>Streptophyta</taxon>
        <taxon>Embryophyta</taxon>
        <taxon>Tracheophyta</taxon>
        <taxon>Spermatophyta</taxon>
        <taxon>Magnoliopsida</taxon>
        <taxon>eudicotyledons</taxon>
        <taxon>Gunneridae</taxon>
        <taxon>Pentapetalae</taxon>
        <taxon>rosids</taxon>
        <taxon>malvids</taxon>
        <taxon>Malvales</taxon>
        <taxon>Malvaceae</taxon>
        <taxon>Malvoideae</taxon>
        <taxon>Gossypium</taxon>
    </lineage>
</organism>
<dbReference type="CDD" id="cd00405">
    <property type="entry name" value="PRAI"/>
    <property type="match status" value="1"/>
</dbReference>
<feature type="chain" id="PRO_5035200698" description="phosphoribosylanthranilate isomerase" evidence="8">
    <location>
        <begin position="24"/>
        <end position="243"/>
    </location>
</feature>
<keyword evidence="6" id="KW-0057">Aromatic amino acid biosynthesis</keyword>
<dbReference type="HAMAP" id="MF_00135">
    <property type="entry name" value="PRAI"/>
    <property type="match status" value="1"/>
</dbReference>
<dbReference type="Pfam" id="PF00697">
    <property type="entry name" value="PRAI"/>
    <property type="match status" value="1"/>
</dbReference>
<sequence>MHFCWKALFFRVVFIVDTGLTAGSQFQSKVLNFQSSPITSRNGGKLKNIVRCNIAQSDQDFSLIKGDEKNHPLLRRKFQKVAREYGAEPVGVFVDDDLDTILKASDASDLEFVQLHGDLSQAAFPKLVQENRIIYVLHANEDGDLQNQISDEDCSLVDWVLVDSAKGGSGKGFNWAQFKLPSITSKHGWLLAGGINPNNVCEAINTLNPHGVDVSSSICAPDGIRKGRSRIYSFMKGVRSAPY</sequence>
<protein>
    <recommendedName>
        <fullName evidence="3">phosphoribosylanthranilate isomerase</fullName>
        <ecNumber evidence="3">5.3.1.24</ecNumber>
    </recommendedName>
</protein>
<keyword evidence="8" id="KW-0732">Signal</keyword>
<dbReference type="PANTHER" id="PTHR42894">
    <property type="entry name" value="N-(5'-PHOSPHORIBOSYL)ANTHRANILATE ISOMERASE"/>
    <property type="match status" value="1"/>
</dbReference>
<proteinExistence type="inferred from homology"/>
<evidence type="ECO:0000313" key="10">
    <source>
        <dbReference type="EMBL" id="KAG8479986.1"/>
    </source>
</evidence>
<keyword evidence="11" id="KW-1185">Reference proteome</keyword>